<comment type="caution">
    <text evidence="1">The sequence shown here is derived from an EMBL/GenBank/DDBJ whole genome shotgun (WGS) entry which is preliminary data.</text>
</comment>
<evidence type="ECO:0000313" key="1">
    <source>
        <dbReference type="EMBL" id="MZZ16714.1"/>
    </source>
</evidence>
<organism evidence="1 2">
    <name type="scientific">Pseudomonas aeruginosa</name>
    <dbReference type="NCBI Taxonomy" id="287"/>
    <lineage>
        <taxon>Bacteria</taxon>
        <taxon>Pseudomonadati</taxon>
        <taxon>Pseudomonadota</taxon>
        <taxon>Gammaproteobacteria</taxon>
        <taxon>Pseudomonadales</taxon>
        <taxon>Pseudomonadaceae</taxon>
        <taxon>Pseudomonas</taxon>
    </lineage>
</organism>
<accession>A0A6B1YG52</accession>
<dbReference type="InterPro" id="IPR019670">
    <property type="entry name" value="DUF2523"/>
</dbReference>
<evidence type="ECO:0000313" key="2">
    <source>
        <dbReference type="Proteomes" id="UP000644192"/>
    </source>
</evidence>
<reference evidence="1" key="1">
    <citation type="submission" date="2020-01" db="EMBL/GenBank/DDBJ databases">
        <title>Bacteria Cultured from War Wounds Associated with the Conflict in Eastern Ukraine.</title>
        <authorList>
            <person name="Snesrud E."/>
            <person name="Galac M.R."/>
            <person name="Mc Gann P."/>
            <person name="Valentine K."/>
            <person name="Viacheslav K."/>
        </authorList>
    </citation>
    <scope>NUCLEOTIDE SEQUENCE</scope>
    <source>
        <strain evidence="1">VNMU148</strain>
    </source>
</reference>
<dbReference type="Proteomes" id="UP000644192">
    <property type="component" value="Unassembled WGS sequence"/>
</dbReference>
<dbReference type="EMBL" id="WXZT01000032">
    <property type="protein sequence ID" value="MZZ16714.1"/>
    <property type="molecule type" value="Genomic_DNA"/>
</dbReference>
<name>A0A6B1YG52_PSEAI</name>
<gene>
    <name evidence="1" type="ORF">GUL26_31085</name>
</gene>
<dbReference type="AlphaFoldDB" id="A0A6B1YG52"/>
<sequence length="104" mass="10347">MPLFVALFSFLSSVAGPLVAKVLISLGVGAVTYAGINLLISQVKTYAISQFGAVGADVAAILGLAKFDVAMNIIFAAVVAKAVISGMDKASGSITKIGSVGKGS</sequence>
<dbReference type="RefSeq" id="WP_023082155.1">
    <property type="nucleotide sequence ID" value="NZ_CAADLL010000036.1"/>
</dbReference>
<proteinExistence type="predicted"/>
<dbReference type="Pfam" id="PF10734">
    <property type="entry name" value="DUF2523"/>
    <property type="match status" value="1"/>
</dbReference>
<protein>
    <submittedName>
        <fullName evidence="1">DUF2523 domain-containing protein</fullName>
    </submittedName>
</protein>